<accession>A0A1N6XAB9</accession>
<feature type="domain" description="Endonuclease/exonuclease/phosphatase" evidence="1">
    <location>
        <begin position="43"/>
        <end position="265"/>
    </location>
</feature>
<dbReference type="Gene3D" id="3.60.10.10">
    <property type="entry name" value="Endonuclease/exonuclease/phosphatase"/>
    <property type="match status" value="1"/>
</dbReference>
<evidence type="ECO:0000313" key="3">
    <source>
        <dbReference type="Proteomes" id="UP000185924"/>
    </source>
</evidence>
<gene>
    <name evidence="2" type="ORF">SAMN05421545_2028</name>
</gene>
<keyword evidence="3" id="KW-1185">Reference proteome</keyword>
<dbReference type="InterPro" id="IPR051916">
    <property type="entry name" value="GPI-anchor_lipid_remodeler"/>
</dbReference>
<dbReference type="InterPro" id="IPR005135">
    <property type="entry name" value="Endo/exonuclease/phosphatase"/>
</dbReference>
<keyword evidence="2" id="KW-0540">Nuclease</keyword>
<protein>
    <submittedName>
        <fullName evidence="2">Metal-dependent hydrolase, endonuclease/exonuclease/phosphatase family</fullName>
    </submittedName>
</protein>
<proteinExistence type="predicted"/>
<dbReference type="GO" id="GO:0004527">
    <property type="term" value="F:exonuclease activity"/>
    <property type="evidence" value="ECO:0007669"/>
    <property type="project" value="UniProtKB-KW"/>
</dbReference>
<dbReference type="GO" id="GO:0004519">
    <property type="term" value="F:endonuclease activity"/>
    <property type="evidence" value="ECO:0007669"/>
    <property type="project" value="UniProtKB-KW"/>
</dbReference>
<dbReference type="GO" id="GO:0016020">
    <property type="term" value="C:membrane"/>
    <property type="evidence" value="ECO:0007669"/>
    <property type="project" value="GOC"/>
</dbReference>
<dbReference type="Proteomes" id="UP000185924">
    <property type="component" value="Unassembled WGS sequence"/>
</dbReference>
<dbReference type="SUPFAM" id="SSF56219">
    <property type="entry name" value="DNase I-like"/>
    <property type="match status" value="1"/>
</dbReference>
<dbReference type="Pfam" id="PF03372">
    <property type="entry name" value="Exo_endo_phos"/>
    <property type="match status" value="1"/>
</dbReference>
<organism evidence="2 3">
    <name type="scientific">Pontibacter lucknowensis</name>
    <dbReference type="NCBI Taxonomy" id="1077936"/>
    <lineage>
        <taxon>Bacteria</taxon>
        <taxon>Pseudomonadati</taxon>
        <taxon>Bacteroidota</taxon>
        <taxon>Cytophagia</taxon>
        <taxon>Cytophagales</taxon>
        <taxon>Hymenobacteraceae</taxon>
        <taxon>Pontibacter</taxon>
    </lineage>
</organism>
<evidence type="ECO:0000259" key="1">
    <source>
        <dbReference type="Pfam" id="PF03372"/>
    </source>
</evidence>
<name>A0A1N6XAB9_9BACT</name>
<dbReference type="EMBL" id="FTNM01000002">
    <property type="protein sequence ID" value="SIQ99263.1"/>
    <property type="molecule type" value="Genomic_DNA"/>
</dbReference>
<reference evidence="3" key="1">
    <citation type="submission" date="2017-01" db="EMBL/GenBank/DDBJ databases">
        <authorList>
            <person name="Varghese N."/>
            <person name="Submissions S."/>
        </authorList>
    </citation>
    <scope>NUCLEOTIDE SEQUENCE [LARGE SCALE GENOMIC DNA]</scope>
    <source>
        <strain evidence="3">DM9</strain>
    </source>
</reference>
<dbReference type="STRING" id="1077936.SAMN05421545_2028"/>
<sequence length="283" mass="30495">MDFLNSILPFLLCSVLLTACVSKSPQGMGDENTEKAASQLRIMSYNIHHANPPGEKGVIDLEAIAGVIRSEEPDLVALQEVDVHIPRSGNVHQAEALAAMLGMHFYFAKAIDFGGGEYGVAILSRYPLSDTRKVELPKEDSPKAEGRVLAVATVQLPGGQRIRFGSTHLDIQSSANRQQQVQTIIAVAAADQLPFILAGDLNDYPDSPAIATLDETFQRTCLAACEATFPQDKPDRIIDYIAFTRSSGLAVRSHRVVPESYASDHRPVVAVLGLSSAPGAFSR</sequence>
<dbReference type="InterPro" id="IPR036691">
    <property type="entry name" value="Endo/exonu/phosph_ase_sf"/>
</dbReference>
<keyword evidence="2" id="KW-0378">Hydrolase</keyword>
<evidence type="ECO:0000313" key="2">
    <source>
        <dbReference type="EMBL" id="SIQ99263.1"/>
    </source>
</evidence>
<dbReference type="PANTHER" id="PTHR14859:SF15">
    <property type="entry name" value="ENDONUCLEASE_EXONUCLEASE_PHOSPHATASE DOMAIN-CONTAINING PROTEIN"/>
    <property type="match status" value="1"/>
</dbReference>
<dbReference type="PANTHER" id="PTHR14859">
    <property type="entry name" value="CALCOFLUOR WHITE HYPERSENSITIVE PROTEIN PRECURSOR"/>
    <property type="match status" value="1"/>
</dbReference>
<keyword evidence="2" id="KW-0255">Endonuclease</keyword>
<dbReference type="AlphaFoldDB" id="A0A1N6XAB9"/>
<dbReference type="GO" id="GO:0006506">
    <property type="term" value="P:GPI anchor biosynthetic process"/>
    <property type="evidence" value="ECO:0007669"/>
    <property type="project" value="TreeGrafter"/>
</dbReference>
<keyword evidence="2" id="KW-0269">Exonuclease</keyword>